<keyword evidence="13 18" id="KW-0520">NAD</keyword>
<evidence type="ECO:0000256" key="1">
    <source>
        <dbReference type="ARBA" id="ARBA00000013"/>
    </source>
</evidence>
<keyword evidence="21" id="KW-1185">Reference proteome</keyword>
<evidence type="ECO:0000256" key="2">
    <source>
        <dbReference type="ARBA" id="ARBA00000909"/>
    </source>
</evidence>
<dbReference type="GO" id="GO:0000166">
    <property type="term" value="F:nucleotide binding"/>
    <property type="evidence" value="ECO:0007669"/>
    <property type="project" value="UniProtKB-KW"/>
</dbReference>
<evidence type="ECO:0000313" key="21">
    <source>
        <dbReference type="Proteomes" id="UP001607302"/>
    </source>
</evidence>
<dbReference type="InterPro" id="IPR004443">
    <property type="entry name" value="YjeF_N_dom"/>
</dbReference>
<evidence type="ECO:0000259" key="19">
    <source>
        <dbReference type="PROSITE" id="PS51385"/>
    </source>
</evidence>
<feature type="binding site" evidence="18">
    <location>
        <position position="170"/>
    </location>
    <ligand>
        <name>K(+)</name>
        <dbReference type="ChEBI" id="CHEBI:29103"/>
    </ligand>
</feature>
<keyword evidence="11" id="KW-0521">NADP</keyword>
<reference evidence="20 21" key="1">
    <citation type="journal article" date="2024" name="Ann. Entomol. Soc. Am.">
        <title>Genomic analyses of the southern and eastern yellowjacket wasps (Hymenoptera: Vespidae) reveal evolutionary signatures of social life.</title>
        <authorList>
            <person name="Catto M.A."/>
            <person name="Caine P.B."/>
            <person name="Orr S.E."/>
            <person name="Hunt B.G."/>
            <person name="Goodisman M.A.D."/>
        </authorList>
    </citation>
    <scope>NUCLEOTIDE SEQUENCE [LARGE SCALE GENOMIC DNA]</scope>
    <source>
        <strain evidence="20">233</strain>
        <tissue evidence="20">Head and thorax</tissue>
    </source>
</reference>
<dbReference type="PANTHER" id="PTHR13232">
    <property type="entry name" value="NAD(P)H-HYDRATE EPIMERASE"/>
    <property type="match status" value="1"/>
</dbReference>
<evidence type="ECO:0000256" key="10">
    <source>
        <dbReference type="ARBA" id="ARBA00022741"/>
    </source>
</evidence>
<dbReference type="PROSITE" id="PS51385">
    <property type="entry name" value="YJEF_N"/>
    <property type="match status" value="1"/>
</dbReference>
<comment type="catalytic activity">
    <reaction evidence="1 18">
        <text>(6R)-NADHX = (6S)-NADHX</text>
        <dbReference type="Rhea" id="RHEA:32215"/>
        <dbReference type="ChEBI" id="CHEBI:64074"/>
        <dbReference type="ChEBI" id="CHEBI:64075"/>
        <dbReference type="EC" id="5.1.99.6"/>
    </reaction>
</comment>
<proteinExistence type="inferred from homology"/>
<organism evidence="20 21">
    <name type="scientific">Vespula squamosa</name>
    <name type="common">Southern yellow jacket</name>
    <name type="synonym">Wasp</name>
    <dbReference type="NCBI Taxonomy" id="30214"/>
    <lineage>
        <taxon>Eukaryota</taxon>
        <taxon>Metazoa</taxon>
        <taxon>Ecdysozoa</taxon>
        <taxon>Arthropoda</taxon>
        <taxon>Hexapoda</taxon>
        <taxon>Insecta</taxon>
        <taxon>Pterygota</taxon>
        <taxon>Neoptera</taxon>
        <taxon>Endopterygota</taxon>
        <taxon>Hymenoptera</taxon>
        <taxon>Apocrita</taxon>
        <taxon>Aculeata</taxon>
        <taxon>Vespoidea</taxon>
        <taxon>Vespidae</taxon>
        <taxon>Vespinae</taxon>
        <taxon>Vespula</taxon>
    </lineage>
</organism>
<feature type="binding site" evidence="18">
    <location>
        <begin position="101"/>
        <end position="105"/>
    </location>
    <ligand>
        <name>(6S)-NADPHX</name>
        <dbReference type="ChEBI" id="CHEBI:64076"/>
    </ligand>
</feature>
<dbReference type="InterPro" id="IPR004942">
    <property type="entry name" value="Roadblock/LAMTOR2_dom"/>
</dbReference>
<dbReference type="EMBL" id="JAUDFV010000157">
    <property type="protein sequence ID" value="KAL2714344.1"/>
    <property type="molecule type" value="Genomic_DNA"/>
</dbReference>
<dbReference type="GO" id="GO:0005874">
    <property type="term" value="C:microtubule"/>
    <property type="evidence" value="ECO:0007669"/>
    <property type="project" value="UniProtKB-KW"/>
</dbReference>
<dbReference type="HAMAP" id="MF_01966">
    <property type="entry name" value="NADHX_epimerase"/>
    <property type="match status" value="1"/>
</dbReference>
<evidence type="ECO:0000256" key="17">
    <source>
        <dbReference type="ARBA" id="ARBA00025362"/>
    </source>
</evidence>
<feature type="binding site" evidence="18">
    <location>
        <position position="203"/>
    </location>
    <ligand>
        <name>(6S)-NADPHX</name>
        <dbReference type="ChEBI" id="CHEBI:64076"/>
    </ligand>
</feature>
<comment type="function">
    <text evidence="17">Acts as one of several non-catalytic accessory components of the cytoplasmic dynein 1 complex that are thought to be involved in linking dynein to cargos and to adapter proteins that regulate dynein function. Cytoplasmic dynein 1 acts as a motor for the intracellular retrograde motility of vesicles and organelles along microtubules.</text>
</comment>
<dbReference type="GO" id="GO:0046872">
    <property type="term" value="F:metal ion binding"/>
    <property type="evidence" value="ECO:0007669"/>
    <property type="project" value="UniProtKB-KW"/>
</dbReference>
<evidence type="ECO:0000256" key="9">
    <source>
        <dbReference type="ARBA" id="ARBA00022723"/>
    </source>
</evidence>
<feature type="domain" description="YjeF N-terminal" evidence="19">
    <location>
        <begin position="49"/>
        <end position="262"/>
    </location>
</feature>
<dbReference type="Pfam" id="PF03259">
    <property type="entry name" value="Robl_LC7"/>
    <property type="match status" value="1"/>
</dbReference>
<evidence type="ECO:0000256" key="12">
    <source>
        <dbReference type="ARBA" id="ARBA00022958"/>
    </source>
</evidence>
<evidence type="ECO:0000256" key="7">
    <source>
        <dbReference type="ARBA" id="ARBA00022490"/>
    </source>
</evidence>
<evidence type="ECO:0000256" key="18">
    <source>
        <dbReference type="HAMAP-Rule" id="MF_03159"/>
    </source>
</evidence>
<dbReference type="InterPro" id="IPR032976">
    <property type="entry name" value="YJEFN_prot_NAXE-like"/>
</dbReference>
<name>A0ABD2A130_VESSQ</name>
<accession>A0ABD2A130</accession>
<evidence type="ECO:0000256" key="8">
    <source>
        <dbReference type="ARBA" id="ARBA00022701"/>
    </source>
</evidence>
<gene>
    <name evidence="20" type="ORF">V1478_016901</name>
</gene>
<comment type="cofactor">
    <cofactor evidence="18">
        <name>K(+)</name>
        <dbReference type="ChEBI" id="CHEBI:29103"/>
    </cofactor>
    <text evidence="18">Binds 1 potassium ion per subunit.</text>
</comment>
<feature type="binding site" evidence="18">
    <location>
        <position position="102"/>
    </location>
    <ligand>
        <name>K(+)</name>
        <dbReference type="ChEBI" id="CHEBI:29103"/>
    </ligand>
</feature>
<evidence type="ECO:0000256" key="6">
    <source>
        <dbReference type="ARBA" id="ARBA00022448"/>
    </source>
</evidence>
<comment type="catalytic activity">
    <reaction evidence="2 18">
        <text>(6R)-NADPHX = (6S)-NADPHX</text>
        <dbReference type="Rhea" id="RHEA:32227"/>
        <dbReference type="ChEBI" id="CHEBI:64076"/>
        <dbReference type="ChEBI" id="CHEBI:64077"/>
        <dbReference type="EC" id="5.1.99.6"/>
    </reaction>
</comment>
<keyword evidence="8" id="KW-0493">Microtubule</keyword>
<evidence type="ECO:0000313" key="20">
    <source>
        <dbReference type="EMBL" id="KAL2714344.1"/>
    </source>
</evidence>
<sequence>MTLFPLRTICRNNLWTEHVVPVLSDIRTCLTIKRLNHNKMVKYLNQSEAINIDKDLLEKYKFSLDQLMELAGQSCAIAIAKSYPLSNNFSNRILVCCGPGNNGGDGLVCARHLKHFGYSPEIYYPKETDNQLYKNLLHQCKENDITILESGFIKDKDAAGLLNGFRVIVDALFGFSFKPPVRDTFVPIMKILKTASIPICSIDIPSGWDVENGPSVKDDICPEMLISLTAPKMCANKFKGKFHYLGGRFVPGKLASAYNLNLPMYPGTDLIVSLFEYAAIWYHGKLSFKSKYCLFSVTCVGNTAQEVEETMKRIQSHKGVVGTIVVNAEGIPIKSTLDNTTTVQYAGLISQLSDKARSVVRDLDPTNDLTFLRIRSKKHEIMVAPDKEFILIVVQNPVD</sequence>
<dbReference type="Proteomes" id="UP001607302">
    <property type="component" value="Unassembled WGS sequence"/>
</dbReference>
<dbReference type="SUPFAM" id="SSF103196">
    <property type="entry name" value="Roadblock/LC7 domain"/>
    <property type="match status" value="1"/>
</dbReference>
<dbReference type="FunFam" id="3.30.450.30:FF:000002">
    <property type="entry name" value="Dynein light chain roadblock"/>
    <property type="match status" value="1"/>
</dbReference>
<feature type="binding site" evidence="18">
    <location>
        <begin position="174"/>
        <end position="180"/>
    </location>
    <ligand>
        <name>(6S)-NADPHX</name>
        <dbReference type="ChEBI" id="CHEBI:64076"/>
    </ligand>
</feature>
<comment type="function">
    <text evidence="18">Catalyzes the epimerization of the S- and R-forms of NAD(P)HX, a damaged form of NAD(P)H that is a result of enzymatic or heat-dependent hydration. This is a prerequisite for the S-specific NAD(P)H-hydrate dehydratase to allow the repair of both epimers of NAD(P)HX.</text>
</comment>
<comment type="similarity">
    <text evidence="18">Belongs to the NnrE/AIBP family.</text>
</comment>
<evidence type="ECO:0000256" key="13">
    <source>
        <dbReference type="ARBA" id="ARBA00023027"/>
    </source>
</evidence>
<keyword evidence="14" id="KW-0505">Motor protein</keyword>
<dbReference type="EC" id="5.1.99.6" evidence="5 18"/>
<keyword evidence="15" id="KW-0206">Cytoskeleton</keyword>
<dbReference type="SMART" id="SM00960">
    <property type="entry name" value="Robl_LC7"/>
    <property type="match status" value="1"/>
</dbReference>
<dbReference type="Gene3D" id="3.30.450.30">
    <property type="entry name" value="Dynein light chain 2a, cytoplasmic"/>
    <property type="match status" value="1"/>
</dbReference>
<dbReference type="AlphaFoldDB" id="A0ABD2A130"/>
<feature type="binding site" evidence="18">
    <location>
        <position position="206"/>
    </location>
    <ligand>
        <name>K(+)</name>
        <dbReference type="ChEBI" id="CHEBI:29103"/>
    </ligand>
</feature>
<evidence type="ECO:0000256" key="16">
    <source>
        <dbReference type="ARBA" id="ARBA00023235"/>
    </source>
</evidence>
<evidence type="ECO:0000256" key="4">
    <source>
        <dbReference type="ARBA" id="ARBA00007191"/>
    </source>
</evidence>
<dbReference type="NCBIfam" id="TIGR00197">
    <property type="entry name" value="yjeF_nterm"/>
    <property type="match status" value="1"/>
</dbReference>
<keyword evidence="9 18" id="KW-0479">Metal-binding</keyword>
<keyword evidence="12 18" id="KW-0630">Potassium</keyword>
<evidence type="ECO:0000256" key="15">
    <source>
        <dbReference type="ARBA" id="ARBA00023212"/>
    </source>
</evidence>
<dbReference type="SUPFAM" id="SSF64153">
    <property type="entry name" value="YjeF N-terminal domain-like"/>
    <property type="match status" value="1"/>
</dbReference>
<dbReference type="GO" id="GO:0052856">
    <property type="term" value="F:NAD(P)HX epimerase activity"/>
    <property type="evidence" value="ECO:0007669"/>
    <property type="project" value="UniProtKB-UniRule"/>
</dbReference>
<comment type="caution">
    <text evidence="20">The sequence shown here is derived from an EMBL/GenBank/DDBJ whole genome shotgun (WGS) entry which is preliminary data.</text>
</comment>
<evidence type="ECO:0000256" key="5">
    <source>
        <dbReference type="ARBA" id="ARBA00012228"/>
    </source>
</evidence>
<evidence type="ECO:0000256" key="11">
    <source>
        <dbReference type="ARBA" id="ARBA00022857"/>
    </source>
</evidence>
<evidence type="ECO:0000256" key="14">
    <source>
        <dbReference type="ARBA" id="ARBA00023175"/>
    </source>
</evidence>
<comment type="similarity">
    <text evidence="4">Belongs to the GAMAD family.</text>
</comment>
<comment type="subcellular location">
    <subcellularLocation>
        <location evidence="3">Cytoplasm</location>
        <location evidence="3">Cytoskeleton</location>
    </subcellularLocation>
</comment>
<dbReference type="Gene3D" id="3.40.50.10260">
    <property type="entry name" value="YjeF N-terminal domain"/>
    <property type="match status" value="1"/>
</dbReference>
<keyword evidence="16 18" id="KW-0413">Isomerase</keyword>
<dbReference type="PANTHER" id="PTHR13232:SF10">
    <property type="entry name" value="NAD(P)H-HYDRATE EPIMERASE"/>
    <property type="match status" value="1"/>
</dbReference>
<comment type="caution">
    <text evidence="18">Lacks conserved residue(s) required for the propagation of feature annotation.</text>
</comment>
<dbReference type="InterPro" id="IPR036652">
    <property type="entry name" value="YjeF_N_dom_sf"/>
</dbReference>
<evidence type="ECO:0000256" key="3">
    <source>
        <dbReference type="ARBA" id="ARBA00004245"/>
    </source>
</evidence>
<keyword evidence="6" id="KW-0813">Transport</keyword>
<dbReference type="Pfam" id="PF03853">
    <property type="entry name" value="YjeF_N"/>
    <property type="match status" value="1"/>
</dbReference>
<protein>
    <recommendedName>
        <fullName evidence="5 18">NAD(P)H-hydrate epimerase</fullName>
        <ecNumber evidence="5 18">5.1.99.6</ecNumber>
    </recommendedName>
    <alternativeName>
        <fullName evidence="18">NAD(P)HX epimerase</fullName>
    </alternativeName>
</protein>
<keyword evidence="7" id="KW-0963">Cytoplasm</keyword>
<keyword evidence="10 18" id="KW-0547">Nucleotide-binding</keyword>